<feature type="domain" description="DUF306" evidence="1">
    <location>
        <begin position="28"/>
        <end position="136"/>
    </location>
</feature>
<gene>
    <name evidence="2" type="ORF">DDY73_04770</name>
</gene>
<reference evidence="2 3" key="1">
    <citation type="journal article" date="2018" name="Nat. Biotechnol.">
        <title>A standardized bacterial taxonomy based on genome phylogeny substantially revises the tree of life.</title>
        <authorList>
            <person name="Parks D.H."/>
            <person name="Chuvochina M."/>
            <person name="Waite D.W."/>
            <person name="Rinke C."/>
            <person name="Skarshewski A."/>
            <person name="Chaumeil P.A."/>
            <person name="Hugenholtz P."/>
        </authorList>
    </citation>
    <scope>NUCLEOTIDE SEQUENCE [LARGE SCALE GENOMIC DNA]</scope>
    <source>
        <strain evidence="2">UBA11482</strain>
    </source>
</reference>
<dbReference type="EMBL" id="DNWC01000061">
    <property type="protein sequence ID" value="HBJ08296.1"/>
    <property type="molecule type" value="Genomic_DNA"/>
</dbReference>
<dbReference type="PANTHER" id="PTHR35535">
    <property type="entry name" value="HEAT SHOCK PROTEIN HSLJ"/>
    <property type="match status" value="1"/>
</dbReference>
<dbReference type="Gene3D" id="2.40.128.270">
    <property type="match status" value="1"/>
</dbReference>
<organism evidence="2 3">
    <name type="scientific">Coprobacter fastidiosus</name>
    <dbReference type="NCBI Taxonomy" id="1099853"/>
    <lineage>
        <taxon>Bacteria</taxon>
        <taxon>Pseudomonadati</taxon>
        <taxon>Bacteroidota</taxon>
        <taxon>Bacteroidia</taxon>
        <taxon>Bacteroidales</taxon>
        <taxon>Barnesiellaceae</taxon>
        <taxon>Coprobacter</taxon>
    </lineage>
</organism>
<dbReference type="InterPro" id="IPR038670">
    <property type="entry name" value="HslJ-like_sf"/>
</dbReference>
<evidence type="ECO:0000313" key="3">
    <source>
        <dbReference type="Proteomes" id="UP000262954"/>
    </source>
</evidence>
<dbReference type="RefSeq" id="WP_022390233.1">
    <property type="nucleotide sequence ID" value="NZ_CATXLH010000209.1"/>
</dbReference>
<dbReference type="Pfam" id="PF03724">
    <property type="entry name" value="META"/>
    <property type="match status" value="1"/>
</dbReference>
<dbReference type="Proteomes" id="UP000262954">
    <property type="component" value="Unassembled WGS sequence"/>
</dbReference>
<dbReference type="AlphaFoldDB" id="A0A316RD80"/>
<accession>A0A316RD80</accession>
<proteinExistence type="predicted"/>
<dbReference type="InterPro" id="IPR005184">
    <property type="entry name" value="DUF306_Meta_HslJ"/>
</dbReference>
<dbReference type="PANTHER" id="PTHR35535:SF2">
    <property type="entry name" value="DUF306 DOMAIN-CONTAINING PROTEIN"/>
    <property type="match status" value="1"/>
</dbReference>
<dbReference type="InterPro" id="IPR053147">
    <property type="entry name" value="Hsp_HslJ-like"/>
</dbReference>
<evidence type="ECO:0000259" key="1">
    <source>
        <dbReference type="Pfam" id="PF03724"/>
    </source>
</evidence>
<dbReference type="PROSITE" id="PS51257">
    <property type="entry name" value="PROKAR_LIPOPROTEIN"/>
    <property type="match status" value="1"/>
</dbReference>
<name>A0A316RD80_9BACT</name>
<sequence length="259" mass="29230">MKKCFIMVLSLTAIFLVACKGKKLIDKQELASQEWVLSEFKNGDTLQKLPAEKLTIFFTDTNTVYGMAGCNRFMGRYELSKEKGFVMDPGGMTMMACPDLEFEDIYMKALSGSHFASMENERLIIEGNDGKTVLIYEPYVKEVGVAMDEHGCNAAAGYMWSEVKKDCIRIFETGIRMNSQTDKNATSSAFLVFSPDSLQVELFLPEEDIQPVLDRRSLPKGGYAWNQEDDDTYNVTKEDDIWVISRRGVVLYTSVSDAK</sequence>
<comment type="caution">
    <text evidence="2">The sequence shown here is derived from an EMBL/GenBank/DDBJ whole genome shotgun (WGS) entry which is preliminary data.</text>
</comment>
<protein>
    <submittedName>
        <fullName evidence="2">META domain-containing protein</fullName>
    </submittedName>
</protein>
<evidence type="ECO:0000313" key="2">
    <source>
        <dbReference type="EMBL" id="HBJ08296.1"/>
    </source>
</evidence>